<evidence type="ECO:0008006" key="4">
    <source>
        <dbReference type="Google" id="ProtNLM"/>
    </source>
</evidence>
<protein>
    <recommendedName>
        <fullName evidence="4">DNA-binding protein</fullName>
    </recommendedName>
</protein>
<keyword evidence="3" id="KW-1185">Reference proteome</keyword>
<name>A0A2P8R0W3_9BACT</name>
<evidence type="ECO:0000256" key="1">
    <source>
        <dbReference type="SAM" id="Coils"/>
    </source>
</evidence>
<dbReference type="AlphaFoldDB" id="A0A2P8R0W3"/>
<evidence type="ECO:0000313" key="3">
    <source>
        <dbReference type="Proteomes" id="UP000240535"/>
    </source>
</evidence>
<feature type="coiled-coil region" evidence="1">
    <location>
        <begin position="68"/>
        <end position="102"/>
    </location>
</feature>
<proteinExistence type="predicted"/>
<sequence>MQKLSVQEAAQKLGISKEAIYNRIRRNTIESVEEDGVKYVILDSNVKKITPANTTRKTTNKSSNSEFIKYLTNEIEYLKLKNKSLEEDKENLFREKEELLISSKNEIKNMYKERDEKLQYFLSLLEKPTMTKKDQIEAKAIDIKEDGNNWLKLKEYLNLFEFKKKKRKKVKKIIVESAYDNPDIKIIGGMLFIHKDLDINSFTKKDEIEKN</sequence>
<dbReference type="Proteomes" id="UP000240535">
    <property type="component" value="Unassembled WGS sequence"/>
</dbReference>
<accession>A0A2P8R0W3</accession>
<dbReference type="OrthoDB" id="5361563at2"/>
<reference evidence="3" key="1">
    <citation type="submission" date="2017-10" db="EMBL/GenBank/DDBJ databases">
        <title>Campylobacter species from seals.</title>
        <authorList>
            <person name="Gilbert M.J."/>
            <person name="Zomer A.L."/>
            <person name="Timmerman A.J."/>
            <person name="Duim B."/>
            <person name="Wagenaar J.A."/>
        </authorList>
    </citation>
    <scope>NUCLEOTIDE SEQUENCE [LARGE SCALE GENOMIC DNA]</scope>
    <source>
        <strain evidence="3">17S00004-5</strain>
    </source>
</reference>
<comment type="caution">
    <text evidence="2">The sequence shown here is derived from an EMBL/GenBank/DDBJ whole genome shotgun (WGS) entry which is preliminary data.</text>
</comment>
<gene>
    <name evidence="2" type="ORF">CQ405_03495</name>
</gene>
<dbReference type="EMBL" id="PDHH01000003">
    <property type="protein sequence ID" value="PSM52134.1"/>
    <property type="molecule type" value="Genomic_DNA"/>
</dbReference>
<keyword evidence="1" id="KW-0175">Coiled coil</keyword>
<dbReference type="RefSeq" id="WP_106870689.1">
    <property type="nucleotide sequence ID" value="NZ_CP053841.1"/>
</dbReference>
<organism evidence="2 3">
    <name type="scientific">Campylobacter blaseri</name>
    <dbReference type="NCBI Taxonomy" id="2042961"/>
    <lineage>
        <taxon>Bacteria</taxon>
        <taxon>Pseudomonadati</taxon>
        <taxon>Campylobacterota</taxon>
        <taxon>Epsilonproteobacteria</taxon>
        <taxon>Campylobacterales</taxon>
        <taxon>Campylobacteraceae</taxon>
        <taxon>Campylobacter</taxon>
    </lineage>
</organism>
<evidence type="ECO:0000313" key="2">
    <source>
        <dbReference type="EMBL" id="PSM52134.1"/>
    </source>
</evidence>